<protein>
    <submittedName>
        <fullName evidence="1">Uncharacterized protein</fullName>
    </submittedName>
</protein>
<evidence type="ECO:0000313" key="1">
    <source>
        <dbReference type="EMBL" id="KAF4028189.1"/>
    </source>
</evidence>
<dbReference type="Proteomes" id="UP000602510">
    <property type="component" value="Unassembled WGS sequence"/>
</dbReference>
<organism evidence="1 2">
    <name type="scientific">Phytophthora infestans</name>
    <name type="common">Potato late blight agent</name>
    <name type="synonym">Botrytis infestans</name>
    <dbReference type="NCBI Taxonomy" id="4787"/>
    <lineage>
        <taxon>Eukaryota</taxon>
        <taxon>Sar</taxon>
        <taxon>Stramenopiles</taxon>
        <taxon>Oomycota</taxon>
        <taxon>Peronosporomycetes</taxon>
        <taxon>Peronosporales</taxon>
        <taxon>Peronosporaceae</taxon>
        <taxon>Phytophthora</taxon>
    </lineage>
</organism>
<sequence>MPNRNRFVPPRVPCRFRRAATSPIRSFAAQNDSLSQLVAEGRCAAVGTKHHFVISSGALRPARTRMEELAALAASGSNAVAGDVDTGDAV</sequence>
<proteinExistence type="predicted"/>
<keyword evidence="2" id="KW-1185">Reference proteome</keyword>
<evidence type="ECO:0000313" key="2">
    <source>
        <dbReference type="Proteomes" id="UP000602510"/>
    </source>
</evidence>
<accession>A0A833VTQ7</accession>
<reference evidence="1" key="1">
    <citation type="submission" date="2020-04" db="EMBL/GenBank/DDBJ databases">
        <title>Hybrid Assembly of Korean Phytophthora infestans isolates.</title>
        <authorList>
            <person name="Prokchorchik M."/>
            <person name="Lee Y."/>
            <person name="Seo J."/>
            <person name="Cho J.-H."/>
            <person name="Park Y.-E."/>
            <person name="Jang D.-C."/>
            <person name="Im J.-S."/>
            <person name="Choi J.-G."/>
            <person name="Park H.-J."/>
            <person name="Lee G.-B."/>
            <person name="Lee Y.-G."/>
            <person name="Hong S.-Y."/>
            <person name="Cho K."/>
            <person name="Sohn K.H."/>
        </authorList>
    </citation>
    <scope>NUCLEOTIDE SEQUENCE</scope>
    <source>
        <strain evidence="1">KR_1_A1</strain>
    </source>
</reference>
<gene>
    <name evidence="1" type="ORF">GN244_ATG20146</name>
</gene>
<dbReference type="EMBL" id="WSZM01001125">
    <property type="protein sequence ID" value="KAF4028189.1"/>
    <property type="molecule type" value="Genomic_DNA"/>
</dbReference>
<dbReference type="AlphaFoldDB" id="A0A833VTQ7"/>
<comment type="caution">
    <text evidence="1">The sequence shown here is derived from an EMBL/GenBank/DDBJ whole genome shotgun (WGS) entry which is preliminary data.</text>
</comment>
<name>A0A833VTQ7_PHYIN</name>